<protein>
    <submittedName>
        <fullName evidence="1">Uncharacterized protein</fullName>
    </submittedName>
</protein>
<gene>
    <name evidence="1" type="ORF">GGH94_004936</name>
</gene>
<evidence type="ECO:0000313" key="2">
    <source>
        <dbReference type="Proteomes" id="UP001140074"/>
    </source>
</evidence>
<name>A0A9W8M3L6_9FUNG</name>
<dbReference type="Proteomes" id="UP001140074">
    <property type="component" value="Unassembled WGS sequence"/>
</dbReference>
<organism evidence="1 2">
    <name type="scientific">Coemansia aciculifera</name>
    <dbReference type="NCBI Taxonomy" id="417176"/>
    <lineage>
        <taxon>Eukaryota</taxon>
        <taxon>Fungi</taxon>
        <taxon>Fungi incertae sedis</taxon>
        <taxon>Zoopagomycota</taxon>
        <taxon>Kickxellomycotina</taxon>
        <taxon>Kickxellomycetes</taxon>
        <taxon>Kickxellales</taxon>
        <taxon>Kickxellaceae</taxon>
        <taxon>Coemansia</taxon>
    </lineage>
</organism>
<proteinExistence type="predicted"/>
<reference evidence="1" key="1">
    <citation type="submission" date="2022-07" db="EMBL/GenBank/DDBJ databases">
        <title>Phylogenomic reconstructions and comparative analyses of Kickxellomycotina fungi.</title>
        <authorList>
            <person name="Reynolds N.K."/>
            <person name="Stajich J.E."/>
            <person name="Barry K."/>
            <person name="Grigoriev I.V."/>
            <person name="Crous P."/>
            <person name="Smith M.E."/>
        </authorList>
    </citation>
    <scope>NUCLEOTIDE SEQUENCE</scope>
    <source>
        <strain evidence="1">RSA 476</strain>
    </source>
</reference>
<dbReference type="EMBL" id="JANBUY010000226">
    <property type="protein sequence ID" value="KAJ2861398.1"/>
    <property type="molecule type" value="Genomic_DNA"/>
</dbReference>
<accession>A0A9W8M3L6</accession>
<feature type="non-terminal residue" evidence="1">
    <location>
        <position position="88"/>
    </location>
</feature>
<dbReference type="AlphaFoldDB" id="A0A9W8M3L6"/>
<comment type="caution">
    <text evidence="1">The sequence shown here is derived from an EMBL/GenBank/DDBJ whole genome shotgun (WGS) entry which is preliminary data.</text>
</comment>
<sequence>MDSIVNGVAHKLLSDFMGDTVGFPLAHKLTIMVGNWTITPPCSKDEAIGNALEFARLIQSVTLGVATTDVIFTGTNRLLGEFDEDVLG</sequence>
<keyword evidence="2" id="KW-1185">Reference proteome</keyword>
<evidence type="ECO:0000313" key="1">
    <source>
        <dbReference type="EMBL" id="KAJ2861398.1"/>
    </source>
</evidence>